<reference evidence="1 2" key="1">
    <citation type="submission" date="2019-02" db="EMBL/GenBank/DDBJ databases">
        <title>Deep-cultivation of Planctomycetes and their phenomic and genomic characterization uncovers novel biology.</title>
        <authorList>
            <person name="Wiegand S."/>
            <person name="Jogler M."/>
            <person name="Boedeker C."/>
            <person name="Pinto D."/>
            <person name="Vollmers J."/>
            <person name="Rivas-Marin E."/>
            <person name="Kohn T."/>
            <person name="Peeters S.H."/>
            <person name="Heuer A."/>
            <person name="Rast P."/>
            <person name="Oberbeckmann S."/>
            <person name="Bunk B."/>
            <person name="Jeske O."/>
            <person name="Meyerdierks A."/>
            <person name="Storesund J.E."/>
            <person name="Kallscheuer N."/>
            <person name="Luecker S."/>
            <person name="Lage O.M."/>
            <person name="Pohl T."/>
            <person name="Merkel B.J."/>
            <person name="Hornburger P."/>
            <person name="Mueller R.-W."/>
            <person name="Bruemmer F."/>
            <person name="Labrenz M."/>
            <person name="Spormann A.M."/>
            <person name="Op Den Camp H."/>
            <person name="Overmann J."/>
            <person name="Amann R."/>
            <person name="Jetten M.S.M."/>
            <person name="Mascher T."/>
            <person name="Medema M.H."/>
            <person name="Devos D.P."/>
            <person name="Kaster A.-K."/>
            <person name="Ovreas L."/>
            <person name="Rohde M."/>
            <person name="Galperin M.Y."/>
            <person name="Jogler C."/>
        </authorList>
    </citation>
    <scope>NUCLEOTIDE SEQUENCE [LARGE SCALE GENOMIC DNA]</scope>
    <source>
        <strain evidence="1 2">Pla52n</strain>
    </source>
</reference>
<keyword evidence="2" id="KW-1185">Reference proteome</keyword>
<sequence>MEKLRYSRLEITSASSSLRTWVRQMSRFGVSHGFRDTTVANAKTANPKIKTGRCTSGLLIERVAQFL</sequence>
<evidence type="ECO:0000313" key="1">
    <source>
        <dbReference type="EMBL" id="TWT92712.1"/>
    </source>
</evidence>
<protein>
    <submittedName>
        <fullName evidence="1">Uncharacterized protein</fullName>
    </submittedName>
</protein>
<proteinExistence type="predicted"/>
<evidence type="ECO:0000313" key="2">
    <source>
        <dbReference type="Proteomes" id="UP000320176"/>
    </source>
</evidence>
<dbReference type="EMBL" id="SJPN01000010">
    <property type="protein sequence ID" value="TWT92712.1"/>
    <property type="molecule type" value="Genomic_DNA"/>
</dbReference>
<accession>A0A5C5ZYK5</accession>
<comment type="caution">
    <text evidence="1">The sequence shown here is derived from an EMBL/GenBank/DDBJ whole genome shotgun (WGS) entry which is preliminary data.</text>
</comment>
<name>A0A5C5ZYK5_9BACT</name>
<organism evidence="1 2">
    <name type="scientific">Stieleria varia</name>
    <dbReference type="NCBI Taxonomy" id="2528005"/>
    <lineage>
        <taxon>Bacteria</taxon>
        <taxon>Pseudomonadati</taxon>
        <taxon>Planctomycetota</taxon>
        <taxon>Planctomycetia</taxon>
        <taxon>Pirellulales</taxon>
        <taxon>Pirellulaceae</taxon>
        <taxon>Stieleria</taxon>
    </lineage>
</organism>
<gene>
    <name evidence="1" type="ORF">Pla52n_60770</name>
</gene>
<dbReference type="Proteomes" id="UP000320176">
    <property type="component" value="Unassembled WGS sequence"/>
</dbReference>
<dbReference type="AlphaFoldDB" id="A0A5C5ZYK5"/>